<evidence type="ECO:0000256" key="4">
    <source>
        <dbReference type="ARBA" id="ARBA00040563"/>
    </source>
</evidence>
<dbReference type="SMART" id="SM00320">
    <property type="entry name" value="WD40"/>
    <property type="match status" value="5"/>
</dbReference>
<dbReference type="InterPro" id="IPR001680">
    <property type="entry name" value="WD40_rpt"/>
</dbReference>
<keyword evidence="6" id="KW-1185">Reference proteome</keyword>
<sequence length="403" mass="44642">MEQPLPPTPLHLLRVHSSPVTAIAYSDDNERIYSGDTSGKVVVTSTRSLRAIASWNAHTDSVLGVEEWDYQVITHARDNKIHVWGRMEEPPLSSRIGGVAGISDMQATTPKHCYSMDVNALNFCRFSLLKASTGQQLGLIAVPNLVDSTTVDIWSLPSQERMHAAVGQEVSKSLFSENPGARNNSGIVMSIHVYRNLITSSEPSSSSMTGNLRLLAAYENGSVVLREYTRSSKDMSVEGRGWDVIWKFKLHVETIMAMKVSRVNYFALTVSADHIIGYYDLTEDKPRDSRGVAHRTKHPGNGSVAIRDDGKVCAVGGWDGKIRLYSTKSFKPLGTLRYHKEAAQCIQFSRSLYNPGCAGDVDIEDDDSEDNLTQAEQMERSGWLLVGSKDSRLSIWSLIDFSR</sequence>
<evidence type="ECO:0000256" key="2">
    <source>
        <dbReference type="ARBA" id="ARBA00022737"/>
    </source>
</evidence>
<dbReference type="EMBL" id="MU157831">
    <property type="protein sequence ID" value="KAF9532526.1"/>
    <property type="molecule type" value="Genomic_DNA"/>
</dbReference>
<dbReference type="Proteomes" id="UP000807306">
    <property type="component" value="Unassembled WGS sequence"/>
</dbReference>
<evidence type="ECO:0000313" key="5">
    <source>
        <dbReference type="EMBL" id="KAF9532526.1"/>
    </source>
</evidence>
<dbReference type="PANTHER" id="PTHR19854:SF1">
    <property type="entry name" value="GUANINE NUCLEOTIDE-BINDING PROTEIN SUBUNIT BETA-LIKE PROTEIN 1"/>
    <property type="match status" value="1"/>
</dbReference>
<accession>A0A9P6EMI3</accession>
<reference evidence="5" key="1">
    <citation type="submission" date="2020-11" db="EMBL/GenBank/DDBJ databases">
        <authorList>
            <consortium name="DOE Joint Genome Institute"/>
            <person name="Ahrendt S."/>
            <person name="Riley R."/>
            <person name="Andreopoulos W."/>
            <person name="Labutti K."/>
            <person name="Pangilinan J."/>
            <person name="Ruiz-Duenas F.J."/>
            <person name="Barrasa J.M."/>
            <person name="Sanchez-Garcia M."/>
            <person name="Camarero S."/>
            <person name="Miyauchi S."/>
            <person name="Serrano A."/>
            <person name="Linde D."/>
            <person name="Babiker R."/>
            <person name="Drula E."/>
            <person name="Ayuso-Fernandez I."/>
            <person name="Pacheco R."/>
            <person name="Padilla G."/>
            <person name="Ferreira P."/>
            <person name="Barriuso J."/>
            <person name="Kellner H."/>
            <person name="Castanera R."/>
            <person name="Alfaro M."/>
            <person name="Ramirez L."/>
            <person name="Pisabarro A.G."/>
            <person name="Kuo A."/>
            <person name="Tritt A."/>
            <person name="Lipzen A."/>
            <person name="He G."/>
            <person name="Yan M."/>
            <person name="Ng V."/>
            <person name="Cullen D."/>
            <person name="Martin F."/>
            <person name="Rosso M.-N."/>
            <person name="Henrissat B."/>
            <person name="Hibbett D."/>
            <person name="Martinez A.T."/>
            <person name="Grigoriev I.V."/>
        </authorList>
    </citation>
    <scope>NUCLEOTIDE SEQUENCE</scope>
    <source>
        <strain evidence="5">CBS 506.95</strain>
    </source>
</reference>
<keyword evidence="2" id="KW-0677">Repeat</keyword>
<evidence type="ECO:0000256" key="1">
    <source>
        <dbReference type="ARBA" id="ARBA00022574"/>
    </source>
</evidence>
<evidence type="ECO:0000256" key="3">
    <source>
        <dbReference type="ARBA" id="ARBA00037931"/>
    </source>
</evidence>
<comment type="caution">
    <text evidence="5">The sequence shown here is derived from an EMBL/GenBank/DDBJ whole genome shotgun (WGS) entry which is preliminary data.</text>
</comment>
<protein>
    <recommendedName>
        <fullName evidence="4">ASTRA-associated protein 1</fullName>
    </recommendedName>
</protein>
<dbReference type="OrthoDB" id="7668193at2759"/>
<dbReference type="InterPro" id="IPR036322">
    <property type="entry name" value="WD40_repeat_dom_sf"/>
</dbReference>
<comment type="similarity">
    <text evidence="3">Belongs to the WD repeat ASA1 family.</text>
</comment>
<gene>
    <name evidence="5" type="ORF">CPB83DRAFT_806876</name>
</gene>
<proteinExistence type="inferred from homology"/>
<organism evidence="5 6">
    <name type="scientific">Crepidotus variabilis</name>
    <dbReference type="NCBI Taxonomy" id="179855"/>
    <lineage>
        <taxon>Eukaryota</taxon>
        <taxon>Fungi</taxon>
        <taxon>Dikarya</taxon>
        <taxon>Basidiomycota</taxon>
        <taxon>Agaricomycotina</taxon>
        <taxon>Agaricomycetes</taxon>
        <taxon>Agaricomycetidae</taxon>
        <taxon>Agaricales</taxon>
        <taxon>Agaricineae</taxon>
        <taxon>Crepidotaceae</taxon>
        <taxon>Crepidotus</taxon>
    </lineage>
</organism>
<dbReference type="InterPro" id="IPR015943">
    <property type="entry name" value="WD40/YVTN_repeat-like_dom_sf"/>
</dbReference>
<dbReference type="AlphaFoldDB" id="A0A9P6EMI3"/>
<dbReference type="Gene3D" id="2.130.10.10">
    <property type="entry name" value="YVTN repeat-like/Quinoprotein amine dehydrogenase"/>
    <property type="match status" value="2"/>
</dbReference>
<name>A0A9P6EMI3_9AGAR</name>
<dbReference type="PANTHER" id="PTHR19854">
    <property type="entry name" value="TRANSDUCIN BETA-LIKE 3"/>
    <property type="match status" value="1"/>
</dbReference>
<keyword evidence="1" id="KW-0853">WD repeat</keyword>
<dbReference type="Pfam" id="PF00400">
    <property type="entry name" value="WD40"/>
    <property type="match status" value="2"/>
</dbReference>
<dbReference type="SUPFAM" id="SSF50978">
    <property type="entry name" value="WD40 repeat-like"/>
    <property type="match status" value="1"/>
</dbReference>
<evidence type="ECO:0000313" key="6">
    <source>
        <dbReference type="Proteomes" id="UP000807306"/>
    </source>
</evidence>